<dbReference type="SUPFAM" id="SSF52096">
    <property type="entry name" value="ClpP/crotonase"/>
    <property type="match status" value="1"/>
</dbReference>
<comment type="similarity">
    <text evidence="3">In the N-terminal section; belongs to the enoyl-CoA hydratase/isomerase family.</text>
</comment>
<evidence type="ECO:0000256" key="5">
    <source>
        <dbReference type="ARBA" id="ARBA00022832"/>
    </source>
</evidence>
<dbReference type="EMBL" id="FOSP01000040">
    <property type="protein sequence ID" value="SFL19211.1"/>
    <property type="molecule type" value="Genomic_DNA"/>
</dbReference>
<dbReference type="UniPathway" id="UPA00659"/>
<evidence type="ECO:0000256" key="10">
    <source>
        <dbReference type="ARBA" id="ARBA00023239"/>
    </source>
</evidence>
<evidence type="ECO:0000259" key="14">
    <source>
        <dbReference type="Pfam" id="PF02737"/>
    </source>
</evidence>
<accession>A0A1I4FRD4</accession>
<dbReference type="FunFam" id="3.40.50.720:FF:000009">
    <property type="entry name" value="Fatty oxidation complex, alpha subunit"/>
    <property type="match status" value="1"/>
</dbReference>
<dbReference type="InterPro" id="IPR006176">
    <property type="entry name" value="3-OHacyl-CoA_DH_NAD-bd"/>
</dbReference>
<comment type="similarity">
    <text evidence="2">In the central section; belongs to the 3-hydroxyacyl-CoA dehydrogenase family.</text>
</comment>
<keyword evidence="11" id="KW-0511">Multifunctional enzyme</keyword>
<dbReference type="Pfam" id="PF00378">
    <property type="entry name" value="ECH_1"/>
    <property type="match status" value="1"/>
</dbReference>
<keyword evidence="16" id="KW-1185">Reference proteome</keyword>
<evidence type="ECO:0000256" key="4">
    <source>
        <dbReference type="ARBA" id="ARBA00012076"/>
    </source>
</evidence>
<evidence type="ECO:0000256" key="2">
    <source>
        <dbReference type="ARBA" id="ARBA00007005"/>
    </source>
</evidence>
<keyword evidence="8" id="KW-0520">NAD</keyword>
<dbReference type="InterPro" id="IPR036291">
    <property type="entry name" value="NAD(P)-bd_dom_sf"/>
</dbReference>
<dbReference type="GO" id="GO:0006635">
    <property type="term" value="P:fatty acid beta-oxidation"/>
    <property type="evidence" value="ECO:0007669"/>
    <property type="project" value="UniProtKB-UniPathway"/>
</dbReference>
<dbReference type="Pfam" id="PF02737">
    <property type="entry name" value="3HCDH_N"/>
    <property type="match status" value="1"/>
</dbReference>
<proteinExistence type="inferred from homology"/>
<dbReference type="Gene3D" id="3.90.226.10">
    <property type="entry name" value="2-enoyl-CoA Hydratase, Chain A, domain 1"/>
    <property type="match status" value="1"/>
</dbReference>
<evidence type="ECO:0000256" key="8">
    <source>
        <dbReference type="ARBA" id="ARBA00023027"/>
    </source>
</evidence>
<dbReference type="GO" id="GO:0070403">
    <property type="term" value="F:NAD+ binding"/>
    <property type="evidence" value="ECO:0007669"/>
    <property type="project" value="InterPro"/>
</dbReference>
<dbReference type="Gene3D" id="1.10.1040.50">
    <property type="match status" value="1"/>
</dbReference>
<dbReference type="InterPro" id="IPR001753">
    <property type="entry name" value="Enoyl-CoA_hydra/iso"/>
</dbReference>
<evidence type="ECO:0000256" key="1">
    <source>
        <dbReference type="ARBA" id="ARBA00005005"/>
    </source>
</evidence>
<keyword evidence="6" id="KW-0442">Lipid degradation</keyword>
<dbReference type="SUPFAM" id="SSF51735">
    <property type="entry name" value="NAD(P)-binding Rossmann-fold domains"/>
    <property type="match status" value="1"/>
</dbReference>
<dbReference type="PANTHER" id="PTHR43612">
    <property type="entry name" value="TRIFUNCTIONAL ENZYME SUBUNIT ALPHA"/>
    <property type="match status" value="1"/>
</dbReference>
<dbReference type="RefSeq" id="WP_090702573.1">
    <property type="nucleotide sequence ID" value="NZ_FOSP01000040.1"/>
</dbReference>
<keyword evidence="5" id="KW-0276">Fatty acid metabolism</keyword>
<evidence type="ECO:0000313" key="16">
    <source>
        <dbReference type="Proteomes" id="UP000199533"/>
    </source>
</evidence>
<dbReference type="GO" id="GO:0004300">
    <property type="term" value="F:enoyl-CoA hydratase activity"/>
    <property type="evidence" value="ECO:0007669"/>
    <property type="project" value="UniProtKB-EC"/>
</dbReference>
<evidence type="ECO:0000256" key="6">
    <source>
        <dbReference type="ARBA" id="ARBA00022963"/>
    </source>
</evidence>
<dbReference type="Proteomes" id="UP000199533">
    <property type="component" value="Unassembled WGS sequence"/>
</dbReference>
<feature type="domain" description="3-hydroxyacyl-CoA dehydrogenase NAD binding" evidence="14">
    <location>
        <begin position="324"/>
        <end position="497"/>
    </location>
</feature>
<dbReference type="EC" id="4.2.1.17" evidence="4"/>
<dbReference type="PANTHER" id="PTHR43612:SF3">
    <property type="entry name" value="TRIFUNCTIONAL ENZYME SUBUNIT ALPHA, MITOCHONDRIAL"/>
    <property type="match status" value="1"/>
</dbReference>
<evidence type="ECO:0000313" key="15">
    <source>
        <dbReference type="EMBL" id="SFL19211.1"/>
    </source>
</evidence>
<keyword evidence="10" id="KW-0456">Lyase</keyword>
<keyword evidence="9" id="KW-0443">Lipid metabolism</keyword>
<dbReference type="PROSITE" id="PS00067">
    <property type="entry name" value="3HCDH"/>
    <property type="match status" value="1"/>
</dbReference>
<dbReference type="InterPro" id="IPR008927">
    <property type="entry name" value="6-PGluconate_DH-like_C_sf"/>
</dbReference>
<dbReference type="Pfam" id="PF00725">
    <property type="entry name" value="3HCDH"/>
    <property type="match status" value="1"/>
</dbReference>
<dbReference type="SUPFAM" id="SSF48179">
    <property type="entry name" value="6-phosphogluconate dehydrogenase C-terminal domain-like"/>
    <property type="match status" value="2"/>
</dbReference>
<evidence type="ECO:0000256" key="7">
    <source>
        <dbReference type="ARBA" id="ARBA00023002"/>
    </source>
</evidence>
<evidence type="ECO:0000256" key="12">
    <source>
        <dbReference type="ARBA" id="ARBA00049556"/>
    </source>
</evidence>
<dbReference type="InterPro" id="IPR006108">
    <property type="entry name" value="3HC_DH_C"/>
</dbReference>
<dbReference type="OrthoDB" id="5287258at2"/>
<comment type="pathway">
    <text evidence="1">Lipid metabolism; fatty acid beta-oxidation.</text>
</comment>
<comment type="catalytic activity">
    <reaction evidence="12">
        <text>a (3S)-3-hydroxyacyl-CoA + NAD(+) = a 3-oxoacyl-CoA + NADH + H(+)</text>
        <dbReference type="Rhea" id="RHEA:22432"/>
        <dbReference type="ChEBI" id="CHEBI:15378"/>
        <dbReference type="ChEBI" id="CHEBI:57318"/>
        <dbReference type="ChEBI" id="CHEBI:57540"/>
        <dbReference type="ChEBI" id="CHEBI:57945"/>
        <dbReference type="ChEBI" id="CHEBI:90726"/>
        <dbReference type="EC" id="1.1.1.35"/>
    </reaction>
</comment>
<keyword evidence="7" id="KW-0560">Oxidoreductase</keyword>
<dbReference type="InterPro" id="IPR029045">
    <property type="entry name" value="ClpP/crotonase-like_dom_sf"/>
</dbReference>
<dbReference type="AlphaFoldDB" id="A0A1I4FRD4"/>
<evidence type="ECO:0000256" key="3">
    <source>
        <dbReference type="ARBA" id="ARBA00008750"/>
    </source>
</evidence>
<evidence type="ECO:0000256" key="9">
    <source>
        <dbReference type="ARBA" id="ARBA00023098"/>
    </source>
</evidence>
<organism evidence="15 16">
    <name type="scientific">Nitrosomonas aestuarii</name>
    <dbReference type="NCBI Taxonomy" id="52441"/>
    <lineage>
        <taxon>Bacteria</taxon>
        <taxon>Pseudomonadati</taxon>
        <taxon>Pseudomonadota</taxon>
        <taxon>Betaproteobacteria</taxon>
        <taxon>Nitrosomonadales</taxon>
        <taxon>Nitrosomonadaceae</taxon>
        <taxon>Nitrosomonas</taxon>
    </lineage>
</organism>
<dbReference type="InterPro" id="IPR050136">
    <property type="entry name" value="FA_oxidation_alpha_subunit"/>
</dbReference>
<protein>
    <recommendedName>
        <fullName evidence="4">enoyl-CoA hydratase</fullName>
        <ecNumber evidence="4">4.2.1.17</ecNumber>
    </recommendedName>
</protein>
<evidence type="ECO:0000256" key="11">
    <source>
        <dbReference type="ARBA" id="ARBA00023268"/>
    </source>
</evidence>
<dbReference type="GO" id="GO:0016509">
    <property type="term" value="F:long-chain (3S)-3-hydroxyacyl-CoA dehydrogenase (NAD+) activity"/>
    <property type="evidence" value="ECO:0007669"/>
    <property type="project" value="TreeGrafter"/>
</dbReference>
<gene>
    <name evidence="15" type="ORF">SAMN05216302_10404</name>
</gene>
<reference evidence="16" key="1">
    <citation type="submission" date="2016-10" db="EMBL/GenBank/DDBJ databases">
        <authorList>
            <person name="Varghese N."/>
            <person name="Submissions S."/>
        </authorList>
    </citation>
    <scope>NUCLEOTIDE SEQUENCE [LARGE SCALE GENOMIC DNA]</scope>
    <source>
        <strain evidence="16">Nm69</strain>
    </source>
</reference>
<dbReference type="STRING" id="52441.SAMN05216302_10404"/>
<sequence>MTINVLQKIEALDFNKSSHKSISEKTHWKILHDNDNVVRLLLDKKDSSTNTLSADVLQELDEILNSIEATLPHALVISSAKSGGFCAGADIKEFKNIDESGMIDILNRGHAVLDRLASLKIPTIAVIHGHCLGGGLELALACDQRIGVKNDLEIGFPEIKLGVHPGLGGTFRLTRLINPVDAMTMMLTGKSVYNGQAKKRGLIDDLVEQRHIENAVQAAISGDLKKHKHSFKNFILNISAARKFASKKMRVLSEKKAPSDHYPAPYALIDLWETFGGRIKKMQAEEVKSFARLLKSDTAQNLIRVFFLHQSLKSATGNHSSIRHVHVIGAGSMGGDIAGWCAMQGLTVTLSDQKKEPIANTVKNTEKLCLEKHKSEIETRATLDRLIPDLQGKGVYKADLIIEAVPENIEIKQQLYKSIESRMKNGAILATNTSSILIGQLADSLENPARFMGLHFFNPVSKMLIVETIHHAHTSDDVMAQMLSFTRSIGKVPVTVASYPGFLVNRALTPYLLEAITIVEEGIDKKHVDAAARKFGMPMGPIELADQIGLDVCVHVADMIADSLDKPMVKIPDSVRKKINNGELGKKSGQGFYRWKNGKAEHDGIVEQNLDDQITDRLILPMLDACVECHRKGVVKNIDHLDGAMIFATGFAPFRGGPIHYARARGIDDIVKTLDKFSHQYGDRFLPDPGWKDL</sequence>
<dbReference type="InterPro" id="IPR006180">
    <property type="entry name" value="3-OHacyl-CoA_DH_CS"/>
</dbReference>
<name>A0A1I4FRD4_9PROT</name>
<dbReference type="CDD" id="cd06558">
    <property type="entry name" value="crotonase-like"/>
    <property type="match status" value="1"/>
</dbReference>
<evidence type="ECO:0000259" key="13">
    <source>
        <dbReference type="Pfam" id="PF00725"/>
    </source>
</evidence>
<dbReference type="Gene3D" id="3.40.50.720">
    <property type="entry name" value="NAD(P)-binding Rossmann-like Domain"/>
    <property type="match status" value="1"/>
</dbReference>
<feature type="domain" description="3-hydroxyacyl-CoA dehydrogenase C-terminal" evidence="13">
    <location>
        <begin position="501"/>
        <end position="595"/>
    </location>
</feature>